<keyword evidence="1" id="KW-0812">Transmembrane</keyword>
<dbReference type="Proteomes" id="UP000092445">
    <property type="component" value="Unassembled WGS sequence"/>
</dbReference>
<keyword evidence="1" id="KW-1133">Transmembrane helix</keyword>
<dbReference type="EnsemblMetazoa" id="GPAI005899-RA">
    <property type="protein sequence ID" value="GPAI005899-PA"/>
    <property type="gene ID" value="GPAI005899"/>
</dbReference>
<keyword evidence="3" id="KW-1185">Reference proteome</keyword>
<proteinExistence type="predicted"/>
<evidence type="ECO:0000313" key="2">
    <source>
        <dbReference type="EnsemblMetazoa" id="GPAI005899-PA"/>
    </source>
</evidence>
<feature type="transmembrane region" description="Helical" evidence="1">
    <location>
        <begin position="31"/>
        <end position="64"/>
    </location>
</feature>
<dbReference type="AlphaFoldDB" id="A0A1A9Z736"/>
<evidence type="ECO:0000256" key="1">
    <source>
        <dbReference type="SAM" id="Phobius"/>
    </source>
</evidence>
<name>A0A1A9Z736_GLOPL</name>
<protein>
    <submittedName>
        <fullName evidence="2">Uncharacterized protein</fullName>
    </submittedName>
</protein>
<reference evidence="2" key="2">
    <citation type="submission" date="2020-05" db="UniProtKB">
        <authorList>
            <consortium name="EnsemblMetazoa"/>
        </authorList>
    </citation>
    <scope>IDENTIFICATION</scope>
    <source>
        <strain evidence="2">IAEA</strain>
    </source>
</reference>
<keyword evidence="1" id="KW-0472">Membrane</keyword>
<reference evidence="3" key="1">
    <citation type="submission" date="2014-03" db="EMBL/GenBank/DDBJ databases">
        <authorList>
            <person name="Aksoy S."/>
            <person name="Warren W."/>
            <person name="Wilson R.K."/>
        </authorList>
    </citation>
    <scope>NUCLEOTIDE SEQUENCE [LARGE SCALE GENOMIC DNA]</scope>
    <source>
        <strain evidence="3">IAEA</strain>
    </source>
</reference>
<evidence type="ECO:0000313" key="3">
    <source>
        <dbReference type="Proteomes" id="UP000092445"/>
    </source>
</evidence>
<sequence>MTHRSITANRISEFIYHFHRSNGNRHQNVNMLMYLLTIVIVSAILLQVKINVFVCAFLHQYLLIGNELRITRSKRRTKEEAWDEFRREKNRCVTSLAETEVPPPFVT</sequence>
<accession>A0A1A9Z736</accession>
<dbReference type="VEuPathDB" id="VectorBase:GPAI005899"/>
<organism evidence="2 3">
    <name type="scientific">Glossina pallidipes</name>
    <name type="common">Tsetse fly</name>
    <dbReference type="NCBI Taxonomy" id="7398"/>
    <lineage>
        <taxon>Eukaryota</taxon>
        <taxon>Metazoa</taxon>
        <taxon>Ecdysozoa</taxon>
        <taxon>Arthropoda</taxon>
        <taxon>Hexapoda</taxon>
        <taxon>Insecta</taxon>
        <taxon>Pterygota</taxon>
        <taxon>Neoptera</taxon>
        <taxon>Endopterygota</taxon>
        <taxon>Diptera</taxon>
        <taxon>Brachycera</taxon>
        <taxon>Muscomorpha</taxon>
        <taxon>Hippoboscoidea</taxon>
        <taxon>Glossinidae</taxon>
        <taxon>Glossina</taxon>
    </lineage>
</organism>